<accession>A0A8H9GRW6</accession>
<sequence length="196" mass="20770">MNESLLPLPGPQPHATPACMVLVDLVGSTLMAQTLDLNSYMALMQEFVQVMILTLEARGGQVLQHQGDAVLAWWPAPQAAQACAAAQEAHGRAGRLALAGYLGQQLRLRAGISSGDVLMGVVGGQMSAYGLPVNYSRRLCDAAQAGQTLVCDEVRAQVPQLRSVPCPPLALQGFGPRCTAHRLLDSPESGTRMKVD</sequence>
<evidence type="ECO:0000313" key="3">
    <source>
        <dbReference type="Proteomes" id="UP000600547"/>
    </source>
</evidence>
<dbReference type="GO" id="GO:0035556">
    <property type="term" value="P:intracellular signal transduction"/>
    <property type="evidence" value="ECO:0007669"/>
    <property type="project" value="InterPro"/>
</dbReference>
<dbReference type="InterPro" id="IPR001054">
    <property type="entry name" value="A/G_cyclase"/>
</dbReference>
<reference evidence="3" key="1">
    <citation type="journal article" date="2019" name="Int. J. Syst. Evol. Microbiol.">
        <title>The Global Catalogue of Microorganisms (GCM) 10K type strain sequencing project: providing services to taxonomists for standard genome sequencing and annotation.</title>
        <authorList>
            <consortium name="The Broad Institute Genomics Platform"/>
            <consortium name="The Broad Institute Genome Sequencing Center for Infectious Disease"/>
            <person name="Wu L."/>
            <person name="Ma J."/>
        </authorList>
    </citation>
    <scope>NUCLEOTIDE SEQUENCE [LARGE SCALE GENOMIC DNA]</scope>
    <source>
        <strain evidence="3">JCM 31047</strain>
    </source>
</reference>
<dbReference type="EMBL" id="BMQG01000016">
    <property type="protein sequence ID" value="GGM55077.1"/>
    <property type="molecule type" value="Genomic_DNA"/>
</dbReference>
<dbReference type="GO" id="GO:0004016">
    <property type="term" value="F:adenylate cyclase activity"/>
    <property type="evidence" value="ECO:0007669"/>
    <property type="project" value="UniProtKB-ARBA"/>
</dbReference>
<comment type="caution">
    <text evidence="2">The sequence shown here is derived from an EMBL/GenBank/DDBJ whole genome shotgun (WGS) entry which is preliminary data.</text>
</comment>
<dbReference type="Gene3D" id="3.30.70.1230">
    <property type="entry name" value="Nucleotide cyclase"/>
    <property type="match status" value="1"/>
</dbReference>
<keyword evidence="3" id="KW-1185">Reference proteome</keyword>
<evidence type="ECO:0000259" key="1">
    <source>
        <dbReference type="PROSITE" id="PS50125"/>
    </source>
</evidence>
<evidence type="ECO:0000313" key="2">
    <source>
        <dbReference type="EMBL" id="GGM55077.1"/>
    </source>
</evidence>
<dbReference type="PANTHER" id="PTHR43081">
    <property type="entry name" value="ADENYLATE CYCLASE, TERMINAL-DIFFERENTIATION SPECIFIC-RELATED"/>
    <property type="match status" value="1"/>
</dbReference>
<feature type="domain" description="Guanylate cyclase" evidence="1">
    <location>
        <begin position="19"/>
        <end position="140"/>
    </location>
</feature>
<dbReference type="PANTHER" id="PTHR43081:SF1">
    <property type="entry name" value="ADENYLATE CYCLASE, TERMINAL-DIFFERENTIATION SPECIFIC"/>
    <property type="match status" value="1"/>
</dbReference>
<organism evidence="2 3">
    <name type="scientific">Deinococcus arenae</name>
    <dbReference type="NCBI Taxonomy" id="1452751"/>
    <lineage>
        <taxon>Bacteria</taxon>
        <taxon>Thermotogati</taxon>
        <taxon>Deinococcota</taxon>
        <taxon>Deinococci</taxon>
        <taxon>Deinococcales</taxon>
        <taxon>Deinococcaceae</taxon>
        <taxon>Deinococcus</taxon>
    </lineage>
</organism>
<dbReference type="PROSITE" id="PS50125">
    <property type="entry name" value="GUANYLATE_CYCLASE_2"/>
    <property type="match status" value="1"/>
</dbReference>
<dbReference type="CDD" id="cd07302">
    <property type="entry name" value="CHD"/>
    <property type="match status" value="1"/>
</dbReference>
<dbReference type="InterPro" id="IPR050697">
    <property type="entry name" value="Adenylyl/Guanylyl_Cyclase_3/4"/>
</dbReference>
<dbReference type="Pfam" id="PF00211">
    <property type="entry name" value="Guanylate_cyc"/>
    <property type="match status" value="1"/>
</dbReference>
<proteinExistence type="predicted"/>
<dbReference type="GO" id="GO:0009190">
    <property type="term" value="P:cyclic nucleotide biosynthetic process"/>
    <property type="evidence" value="ECO:0007669"/>
    <property type="project" value="InterPro"/>
</dbReference>
<protein>
    <recommendedName>
        <fullName evidence="1">Guanylate cyclase domain-containing protein</fullName>
    </recommendedName>
</protein>
<dbReference type="InterPro" id="IPR029787">
    <property type="entry name" value="Nucleotide_cyclase"/>
</dbReference>
<gene>
    <name evidence="2" type="ORF">GCM10008956_33780</name>
</gene>
<dbReference type="AlphaFoldDB" id="A0A8H9GRW6"/>
<dbReference type="RefSeq" id="WP_110827712.1">
    <property type="nucleotide sequence ID" value="NZ_BMQG01000016.1"/>
</dbReference>
<dbReference type="SUPFAM" id="SSF55073">
    <property type="entry name" value="Nucleotide cyclase"/>
    <property type="match status" value="1"/>
</dbReference>
<name>A0A8H9GRW6_9DEIO</name>
<dbReference type="Proteomes" id="UP000600547">
    <property type="component" value="Unassembled WGS sequence"/>
</dbReference>